<dbReference type="InterPro" id="IPR011051">
    <property type="entry name" value="RmlC_Cupin_sf"/>
</dbReference>
<dbReference type="PANTHER" id="PTHR46797">
    <property type="entry name" value="HTH-TYPE TRANSCRIPTIONAL REGULATOR"/>
    <property type="match status" value="1"/>
</dbReference>
<dbReference type="InterPro" id="IPR050807">
    <property type="entry name" value="TransReg_Diox_bact_type"/>
</dbReference>
<evidence type="ECO:0000313" key="6">
    <source>
        <dbReference type="Proteomes" id="UP000094291"/>
    </source>
</evidence>
<keyword evidence="2" id="KW-0238">DNA-binding</keyword>
<dbReference type="SUPFAM" id="SSF51182">
    <property type="entry name" value="RmlC-like cupins"/>
    <property type="match status" value="1"/>
</dbReference>
<name>A0A1E2VCP0_9GAMM</name>
<organism evidence="5 6">
    <name type="scientific">Terasakiispira papahanaumokuakeensis</name>
    <dbReference type="NCBI Taxonomy" id="197479"/>
    <lineage>
        <taxon>Bacteria</taxon>
        <taxon>Pseudomonadati</taxon>
        <taxon>Pseudomonadota</taxon>
        <taxon>Gammaproteobacteria</taxon>
        <taxon>Oceanospirillales</taxon>
        <taxon>Terasakiispira</taxon>
    </lineage>
</organism>
<dbReference type="SMART" id="SM00530">
    <property type="entry name" value="HTH_XRE"/>
    <property type="match status" value="1"/>
</dbReference>
<dbReference type="InterPro" id="IPR001387">
    <property type="entry name" value="Cro/C1-type_HTH"/>
</dbReference>
<dbReference type="PANTHER" id="PTHR46797:SF23">
    <property type="entry name" value="HTH-TYPE TRANSCRIPTIONAL REGULATOR SUTR"/>
    <property type="match status" value="1"/>
</dbReference>
<dbReference type="Pfam" id="PF01381">
    <property type="entry name" value="HTH_3"/>
    <property type="match status" value="1"/>
</dbReference>
<dbReference type="PROSITE" id="PS50943">
    <property type="entry name" value="HTH_CROC1"/>
    <property type="match status" value="1"/>
</dbReference>
<comment type="caution">
    <text evidence="5">The sequence shown here is derived from an EMBL/GenBank/DDBJ whole genome shotgun (WGS) entry which is preliminary data.</text>
</comment>
<keyword evidence="3" id="KW-0804">Transcription</keyword>
<dbReference type="AlphaFoldDB" id="A0A1E2VCP0"/>
<evidence type="ECO:0000259" key="4">
    <source>
        <dbReference type="PROSITE" id="PS50943"/>
    </source>
</evidence>
<dbReference type="EMBL" id="MDTQ01000001">
    <property type="protein sequence ID" value="ODC04780.1"/>
    <property type="molecule type" value="Genomic_DNA"/>
</dbReference>
<dbReference type="Pfam" id="PF07883">
    <property type="entry name" value="Cupin_2"/>
    <property type="match status" value="1"/>
</dbReference>
<proteinExistence type="predicted"/>
<keyword evidence="6" id="KW-1185">Reference proteome</keyword>
<dbReference type="InterPro" id="IPR013096">
    <property type="entry name" value="Cupin_2"/>
</dbReference>
<dbReference type="GO" id="GO:0003700">
    <property type="term" value="F:DNA-binding transcription factor activity"/>
    <property type="evidence" value="ECO:0007669"/>
    <property type="project" value="TreeGrafter"/>
</dbReference>
<reference evidence="5 6" key="1">
    <citation type="submission" date="2016-08" db="EMBL/GenBank/DDBJ databases">
        <authorList>
            <person name="Seilhamer J.J."/>
        </authorList>
    </citation>
    <scope>NUCLEOTIDE SEQUENCE [LARGE SCALE GENOMIC DNA]</scope>
    <source>
        <strain evidence="5 6">PH27A</strain>
    </source>
</reference>
<evidence type="ECO:0000256" key="1">
    <source>
        <dbReference type="ARBA" id="ARBA00023015"/>
    </source>
</evidence>
<dbReference type="GO" id="GO:0003677">
    <property type="term" value="F:DNA binding"/>
    <property type="evidence" value="ECO:0007669"/>
    <property type="project" value="UniProtKB-KW"/>
</dbReference>
<dbReference type="Gene3D" id="1.10.260.40">
    <property type="entry name" value="lambda repressor-like DNA-binding domains"/>
    <property type="match status" value="1"/>
</dbReference>
<accession>A0A1E2VCP0</accession>
<dbReference type="Proteomes" id="UP000094291">
    <property type="component" value="Unassembled WGS sequence"/>
</dbReference>
<protein>
    <recommendedName>
        <fullName evidence="4">HTH cro/C1-type domain-containing protein</fullName>
    </recommendedName>
</protein>
<dbReference type="GO" id="GO:0005829">
    <property type="term" value="C:cytosol"/>
    <property type="evidence" value="ECO:0007669"/>
    <property type="project" value="TreeGrafter"/>
</dbReference>
<evidence type="ECO:0000256" key="3">
    <source>
        <dbReference type="ARBA" id="ARBA00023163"/>
    </source>
</evidence>
<feature type="domain" description="HTH cro/C1-type" evidence="4">
    <location>
        <begin position="15"/>
        <end position="69"/>
    </location>
</feature>
<dbReference type="CDD" id="cd00093">
    <property type="entry name" value="HTH_XRE"/>
    <property type="match status" value="1"/>
</dbReference>
<evidence type="ECO:0000256" key="2">
    <source>
        <dbReference type="ARBA" id="ARBA00023125"/>
    </source>
</evidence>
<keyword evidence="1" id="KW-0805">Transcription regulation</keyword>
<dbReference type="OrthoDB" id="9792093at2"/>
<sequence>MTLFQTPPNELPSRVRQLRREKEWSLDRMAQITGVSKAMLGQIERGESSPTVATLWKIASGLQVSFSCLLQSPECPGTNGDLHTLQTPGMSVEPLFAFDPNLRMEVLIVTLAPGAESHSEAHVPGAIEHLVGINGTLEVYWGSSSQWHSLTSEQGIKFNADQPHGYRNHTDVPVRFHCMLHYPV</sequence>
<dbReference type="RefSeq" id="WP_068999764.1">
    <property type="nucleotide sequence ID" value="NZ_MDTQ01000001.1"/>
</dbReference>
<dbReference type="InterPro" id="IPR014710">
    <property type="entry name" value="RmlC-like_jellyroll"/>
</dbReference>
<dbReference type="CDD" id="cd02209">
    <property type="entry name" value="cupin_XRE_C"/>
    <property type="match status" value="1"/>
</dbReference>
<dbReference type="SUPFAM" id="SSF47413">
    <property type="entry name" value="lambda repressor-like DNA-binding domains"/>
    <property type="match status" value="1"/>
</dbReference>
<evidence type="ECO:0000313" key="5">
    <source>
        <dbReference type="EMBL" id="ODC04780.1"/>
    </source>
</evidence>
<dbReference type="STRING" id="197479.BFW38_15835"/>
<dbReference type="Gene3D" id="2.60.120.10">
    <property type="entry name" value="Jelly Rolls"/>
    <property type="match status" value="1"/>
</dbReference>
<dbReference type="InterPro" id="IPR010982">
    <property type="entry name" value="Lambda_DNA-bd_dom_sf"/>
</dbReference>
<gene>
    <name evidence="5" type="ORF">BFW38_15835</name>
</gene>